<protein>
    <submittedName>
        <fullName evidence="1">Tail tube protein</fullName>
    </submittedName>
</protein>
<dbReference type="EMBL" id="BK015367">
    <property type="protein sequence ID" value="DAE03480.1"/>
    <property type="molecule type" value="Genomic_DNA"/>
</dbReference>
<sequence>MARIGFKYFCGAKMKTEPMNAEPTYEAGKQLGKAVSSNLSITNSEGELWADDQIAESMSEFASGTFTAEVDNIALADQAYMYGAKYVDGELQQSSEDNAPYMGVGGVQVILLNNVRKFRAWVLSKVKSKVPDEDNNTKTASVSFGTQPISCTVLQPNYGPWRRMKEFTTEAAAKAYVDTLLNVAAWHAIEVQAQGTGPNKSVDYTGGYVADKSAFELIITGTPTKVYDNGQDVTSSLSGGKYTLASVEGDHKIAVIF</sequence>
<dbReference type="NCBIfam" id="TIGR01603">
    <property type="entry name" value="maj_tail_phi13"/>
    <property type="match status" value="1"/>
</dbReference>
<reference evidence="1" key="1">
    <citation type="journal article" date="2021" name="Proc. Natl. Acad. Sci. U.S.A.">
        <title>A Catalog of Tens of Thousands of Viruses from Human Metagenomes Reveals Hidden Associations with Chronic Diseases.</title>
        <authorList>
            <person name="Tisza M.J."/>
            <person name="Buck C.B."/>
        </authorList>
    </citation>
    <scope>NUCLEOTIDE SEQUENCE</scope>
    <source>
        <strain evidence="1">CtPat53</strain>
    </source>
</reference>
<accession>A0A8S5P9Y9</accession>
<proteinExistence type="predicted"/>
<name>A0A8S5P9Y9_9CAUD</name>
<evidence type="ECO:0000313" key="1">
    <source>
        <dbReference type="EMBL" id="DAE03480.1"/>
    </source>
</evidence>
<organism evidence="1">
    <name type="scientific">Siphoviridae sp. ctPat53</name>
    <dbReference type="NCBI Taxonomy" id="2825486"/>
    <lineage>
        <taxon>Viruses</taxon>
        <taxon>Duplodnaviria</taxon>
        <taxon>Heunggongvirae</taxon>
        <taxon>Uroviricota</taxon>
        <taxon>Caudoviricetes</taxon>
    </lineage>
</organism>
<dbReference type="InterPro" id="IPR006490">
    <property type="entry name" value="Maj_tail_phi13"/>
</dbReference>